<evidence type="ECO:0000256" key="19">
    <source>
        <dbReference type="SAM" id="Coils"/>
    </source>
</evidence>
<dbReference type="GO" id="GO:0005886">
    <property type="term" value="C:plasma membrane"/>
    <property type="evidence" value="ECO:0007669"/>
    <property type="project" value="UniProtKB-SubCell"/>
</dbReference>
<evidence type="ECO:0000256" key="6">
    <source>
        <dbReference type="ARBA" id="ARBA00022679"/>
    </source>
</evidence>
<keyword evidence="13" id="KW-0843">Virulence</keyword>
<dbReference type="FunFam" id="1.10.287.130:FF:000002">
    <property type="entry name" value="Two-component osmosensing histidine kinase"/>
    <property type="match status" value="1"/>
</dbReference>
<keyword evidence="6" id="KW-0808">Transferase</keyword>
<keyword evidence="9" id="KW-0418">Kinase</keyword>
<keyword evidence="12" id="KW-0902">Two-component regulatory system</keyword>
<dbReference type="InterPro" id="IPR011006">
    <property type="entry name" value="CheY-like_superfamily"/>
</dbReference>
<dbReference type="SUPFAM" id="SSF47384">
    <property type="entry name" value="Homodimeric domain of signal transducing histidine kinase"/>
    <property type="match status" value="1"/>
</dbReference>
<proteinExistence type="predicted"/>
<name>A0A0R0BIN9_9GAMM</name>
<gene>
    <name evidence="23" type="ORF">ABB25_10565</name>
</gene>
<evidence type="ECO:0000256" key="10">
    <source>
        <dbReference type="ARBA" id="ARBA00022840"/>
    </source>
</evidence>
<dbReference type="InterPro" id="IPR003594">
    <property type="entry name" value="HATPase_dom"/>
</dbReference>
<comment type="subunit">
    <text evidence="15">At low DSF concentrations, interacts with RpfF.</text>
</comment>
<keyword evidence="8" id="KW-0547">Nucleotide-binding</keyword>
<evidence type="ECO:0000259" key="22">
    <source>
        <dbReference type="PROSITE" id="PS50894"/>
    </source>
</evidence>
<dbReference type="PROSITE" id="PS50894">
    <property type="entry name" value="HPT"/>
    <property type="match status" value="1"/>
</dbReference>
<dbReference type="CDD" id="cd00088">
    <property type="entry name" value="HPT"/>
    <property type="match status" value="1"/>
</dbReference>
<evidence type="ECO:0000259" key="21">
    <source>
        <dbReference type="PROSITE" id="PS50110"/>
    </source>
</evidence>
<dbReference type="RefSeq" id="WP_057666571.1">
    <property type="nucleotide sequence ID" value="NZ_LDJH01000017.1"/>
</dbReference>
<keyword evidence="24" id="KW-1185">Reference proteome</keyword>
<evidence type="ECO:0000256" key="3">
    <source>
        <dbReference type="ARBA" id="ARBA00012438"/>
    </source>
</evidence>
<evidence type="ECO:0000256" key="5">
    <source>
        <dbReference type="ARBA" id="ARBA00022553"/>
    </source>
</evidence>
<dbReference type="PATRIC" id="fig|266128.3.peg.988"/>
<dbReference type="SUPFAM" id="SSF47226">
    <property type="entry name" value="Histidine-containing phosphotransfer domain, HPT domain"/>
    <property type="match status" value="1"/>
</dbReference>
<dbReference type="Gene3D" id="3.30.565.10">
    <property type="entry name" value="Histidine kinase-like ATPase, C-terminal domain"/>
    <property type="match status" value="1"/>
</dbReference>
<dbReference type="EC" id="2.7.13.3" evidence="3"/>
<evidence type="ECO:0000256" key="1">
    <source>
        <dbReference type="ARBA" id="ARBA00000085"/>
    </source>
</evidence>
<accession>A0A0R0BIN9</accession>
<evidence type="ECO:0000256" key="2">
    <source>
        <dbReference type="ARBA" id="ARBA00004429"/>
    </source>
</evidence>
<dbReference type="InterPro" id="IPR003661">
    <property type="entry name" value="HisK_dim/P_dom"/>
</dbReference>
<dbReference type="PRINTS" id="PR00344">
    <property type="entry name" value="BCTRLSENSOR"/>
</dbReference>
<dbReference type="STRING" id="266128.ABB25_10565"/>
<dbReference type="SUPFAM" id="SSF55874">
    <property type="entry name" value="ATPase domain of HSP90 chaperone/DNA topoisomerase II/histidine kinase"/>
    <property type="match status" value="1"/>
</dbReference>
<dbReference type="Pfam" id="PF02518">
    <property type="entry name" value="HATPase_c"/>
    <property type="match status" value="1"/>
</dbReference>
<dbReference type="PANTHER" id="PTHR45339">
    <property type="entry name" value="HYBRID SIGNAL TRANSDUCTION HISTIDINE KINASE J"/>
    <property type="match status" value="1"/>
</dbReference>
<dbReference type="SUPFAM" id="SSF52172">
    <property type="entry name" value="CheY-like"/>
    <property type="match status" value="1"/>
</dbReference>
<feature type="modified residue" description="4-aspartylphosphate" evidence="18">
    <location>
        <position position="565"/>
    </location>
</feature>
<keyword evidence="10" id="KW-0067">ATP-binding</keyword>
<dbReference type="CDD" id="cd16922">
    <property type="entry name" value="HATPase_EvgS-ArcB-TorS-like"/>
    <property type="match status" value="1"/>
</dbReference>
<protein>
    <recommendedName>
        <fullName evidence="16">Sensory/regulatory protein RpfC</fullName>
        <ecNumber evidence="3">2.7.13.3</ecNumber>
    </recommendedName>
</protein>
<dbReference type="Pfam" id="PF01627">
    <property type="entry name" value="Hpt"/>
    <property type="match status" value="1"/>
</dbReference>
<keyword evidence="5 18" id="KW-0597">Phosphoprotein</keyword>
<dbReference type="SMART" id="SM00073">
    <property type="entry name" value="HPT"/>
    <property type="match status" value="1"/>
</dbReference>
<dbReference type="GO" id="GO:0005524">
    <property type="term" value="F:ATP binding"/>
    <property type="evidence" value="ECO:0007669"/>
    <property type="project" value="UniProtKB-KW"/>
</dbReference>
<dbReference type="InterPro" id="IPR036641">
    <property type="entry name" value="HPT_dom_sf"/>
</dbReference>
<dbReference type="SMART" id="SM00388">
    <property type="entry name" value="HisKA"/>
    <property type="match status" value="1"/>
</dbReference>
<dbReference type="Gene3D" id="3.40.50.2300">
    <property type="match status" value="1"/>
</dbReference>
<evidence type="ECO:0000256" key="13">
    <source>
        <dbReference type="ARBA" id="ARBA00023026"/>
    </source>
</evidence>
<dbReference type="PROSITE" id="PS50110">
    <property type="entry name" value="RESPONSE_REGULATORY"/>
    <property type="match status" value="1"/>
</dbReference>
<dbReference type="EMBL" id="LDJH01000017">
    <property type="protein sequence ID" value="KRG57077.1"/>
    <property type="molecule type" value="Genomic_DNA"/>
</dbReference>
<dbReference type="SMART" id="SM00387">
    <property type="entry name" value="HATPase_c"/>
    <property type="match status" value="1"/>
</dbReference>
<dbReference type="InterPro" id="IPR008207">
    <property type="entry name" value="Sig_transdc_His_kin_Hpt_dom"/>
</dbReference>
<evidence type="ECO:0000313" key="23">
    <source>
        <dbReference type="EMBL" id="KRG57077.1"/>
    </source>
</evidence>
<organism evidence="23 24">
    <name type="scientific">Stenotrophomonas koreensis</name>
    <dbReference type="NCBI Taxonomy" id="266128"/>
    <lineage>
        <taxon>Bacteria</taxon>
        <taxon>Pseudomonadati</taxon>
        <taxon>Pseudomonadota</taxon>
        <taxon>Gammaproteobacteria</taxon>
        <taxon>Lysobacterales</taxon>
        <taxon>Lysobacteraceae</taxon>
        <taxon>Stenotrophomonas</taxon>
    </lineage>
</organism>
<dbReference type="CDD" id="cd00082">
    <property type="entry name" value="HisKA"/>
    <property type="match status" value="1"/>
</dbReference>
<evidence type="ECO:0000256" key="11">
    <source>
        <dbReference type="ARBA" id="ARBA00022989"/>
    </source>
</evidence>
<keyword evidence="19" id="KW-0175">Coiled coil</keyword>
<evidence type="ECO:0000256" key="16">
    <source>
        <dbReference type="ARBA" id="ARBA00068150"/>
    </source>
</evidence>
<keyword evidence="14" id="KW-0472">Membrane</keyword>
<evidence type="ECO:0000256" key="15">
    <source>
        <dbReference type="ARBA" id="ARBA00064003"/>
    </source>
</evidence>
<dbReference type="InterPro" id="IPR004358">
    <property type="entry name" value="Sig_transdc_His_kin-like_C"/>
</dbReference>
<comment type="caution">
    <text evidence="23">The sequence shown here is derived from an EMBL/GenBank/DDBJ whole genome shotgun (WGS) entry which is preliminary data.</text>
</comment>
<feature type="coiled-coil region" evidence="19">
    <location>
        <begin position="68"/>
        <end position="112"/>
    </location>
</feature>
<feature type="domain" description="Response regulatory" evidence="21">
    <location>
        <begin position="516"/>
        <end position="635"/>
    </location>
</feature>
<dbReference type="Pfam" id="PF00072">
    <property type="entry name" value="Response_reg"/>
    <property type="match status" value="1"/>
</dbReference>
<dbReference type="Pfam" id="PF00512">
    <property type="entry name" value="HisKA"/>
    <property type="match status" value="1"/>
</dbReference>
<feature type="modified residue" description="Phosphohistidine" evidence="17">
    <location>
        <position position="727"/>
    </location>
</feature>
<dbReference type="InterPro" id="IPR005467">
    <property type="entry name" value="His_kinase_dom"/>
</dbReference>
<keyword evidence="4" id="KW-1003">Cell membrane</keyword>
<dbReference type="OrthoDB" id="9797243at2"/>
<evidence type="ECO:0000256" key="7">
    <source>
        <dbReference type="ARBA" id="ARBA00022692"/>
    </source>
</evidence>
<evidence type="ECO:0000256" key="18">
    <source>
        <dbReference type="PROSITE-ProRule" id="PRU00169"/>
    </source>
</evidence>
<comment type="subcellular location">
    <subcellularLocation>
        <location evidence="2">Cell inner membrane</location>
        <topology evidence="2">Multi-pass membrane protein</topology>
    </subcellularLocation>
</comment>
<dbReference type="Gene3D" id="1.20.120.160">
    <property type="entry name" value="HPT domain"/>
    <property type="match status" value="1"/>
</dbReference>
<dbReference type="GO" id="GO:0000155">
    <property type="term" value="F:phosphorelay sensor kinase activity"/>
    <property type="evidence" value="ECO:0007669"/>
    <property type="project" value="InterPro"/>
</dbReference>
<dbReference type="InterPro" id="IPR036890">
    <property type="entry name" value="HATPase_C_sf"/>
</dbReference>
<dbReference type="Proteomes" id="UP000051254">
    <property type="component" value="Unassembled WGS sequence"/>
</dbReference>
<evidence type="ECO:0000313" key="24">
    <source>
        <dbReference type="Proteomes" id="UP000051254"/>
    </source>
</evidence>
<evidence type="ECO:0000256" key="14">
    <source>
        <dbReference type="ARBA" id="ARBA00023136"/>
    </source>
</evidence>
<feature type="domain" description="HPt" evidence="22">
    <location>
        <begin position="688"/>
        <end position="781"/>
    </location>
</feature>
<dbReference type="Gene3D" id="1.10.287.130">
    <property type="match status" value="1"/>
</dbReference>
<evidence type="ECO:0000256" key="17">
    <source>
        <dbReference type="PROSITE-ProRule" id="PRU00110"/>
    </source>
</evidence>
<dbReference type="FunFam" id="3.30.565.10:FF:000010">
    <property type="entry name" value="Sensor histidine kinase RcsC"/>
    <property type="match status" value="1"/>
</dbReference>
<dbReference type="PANTHER" id="PTHR45339:SF1">
    <property type="entry name" value="HYBRID SIGNAL TRANSDUCTION HISTIDINE KINASE J"/>
    <property type="match status" value="1"/>
</dbReference>
<feature type="domain" description="Histidine kinase" evidence="20">
    <location>
        <begin position="119"/>
        <end position="340"/>
    </location>
</feature>
<evidence type="ECO:0000256" key="4">
    <source>
        <dbReference type="ARBA" id="ARBA00022475"/>
    </source>
</evidence>
<dbReference type="AlphaFoldDB" id="A0A0R0BIN9"/>
<dbReference type="CDD" id="cd17546">
    <property type="entry name" value="REC_hyHK_CKI1_RcsC-like"/>
    <property type="match status" value="1"/>
</dbReference>
<keyword evidence="11" id="KW-1133">Transmembrane helix</keyword>
<sequence>MSRPALRPEWIAPGLAAVTVILSLLAAAGLVPQLLALLAALPAGWAGWSAWHAHLRAVAHSASQDDAVTRAQSTQRRLQAENERLSRELRRHDQLKAELVQAKQAAEAAVLAKGEFLATMSHEIRTPLNGIIPMLDLLARGPLDRAQQQMLQTATLSSQQLLSIVDDILDYSKLEANKLELENTALNLRAVTNEVMALLQGSAEQKGLQMQVEIDPAVRLSVRGDPVRLRQVLGNLVVNAIKFTEKGQVGIKLRRLGETPTQHLLRFEVIDTGIGIEPEQLSRLFSSFAQADASTTRLYGGTGLGLAICKRIIDLMGGRIGVHSQPGQGSTFWFEVPLAKVVGDLQLEGEQARALQILLVSNEPRLRQRMERLAPVWAASLSCVDTAHEALEHLRLAGQGQLHRPDVVVADCDALRQTVHALHRAVTRGDSQRPLRLVWLLGQTPLPAELHEDSVRLSRNVGDGELRHTIAPMLVEEMPATVPAPAPASLLQAAPEPVAEAAAEHDHPMPVLTGMRVLLVEDNPVNRLVAQRVLDTFGIEVLSADNGQQALELLGHELFDAVLMDCQMPVLDGYAATRQWRDRELLSGQQRLPIIAMTANAMAGDRQRCLEAGMDDYLSKPVDPVGLAKCLGRWWQADRPVAAARSTLAQATQTHANSALEALSSAPASQSALPALDSTVLDELAQVIGTQTASVIKLFLDDAPVLVDRMQLASQDQDLEALREAAHSLKSASANVGALGLADAARRIELGARSNALDNPSVAVALLIAEFARARMALRGWLARNRPG</sequence>
<evidence type="ECO:0000259" key="20">
    <source>
        <dbReference type="PROSITE" id="PS50109"/>
    </source>
</evidence>
<reference evidence="23 24" key="1">
    <citation type="submission" date="2015-05" db="EMBL/GenBank/DDBJ databases">
        <title>Genome sequencing and analysis of members of genus Stenotrophomonas.</title>
        <authorList>
            <person name="Patil P.P."/>
            <person name="Midha S."/>
            <person name="Patil P.B."/>
        </authorList>
    </citation>
    <scope>NUCLEOTIDE SEQUENCE [LARGE SCALE GENOMIC DNA]</scope>
    <source>
        <strain evidence="23 24">DSM 17805</strain>
    </source>
</reference>
<evidence type="ECO:0000256" key="9">
    <source>
        <dbReference type="ARBA" id="ARBA00022777"/>
    </source>
</evidence>
<evidence type="ECO:0000256" key="12">
    <source>
        <dbReference type="ARBA" id="ARBA00023012"/>
    </source>
</evidence>
<evidence type="ECO:0000256" key="8">
    <source>
        <dbReference type="ARBA" id="ARBA00022741"/>
    </source>
</evidence>
<dbReference type="InterPro" id="IPR036097">
    <property type="entry name" value="HisK_dim/P_sf"/>
</dbReference>
<dbReference type="PROSITE" id="PS50109">
    <property type="entry name" value="HIS_KIN"/>
    <property type="match status" value="1"/>
</dbReference>
<dbReference type="SMART" id="SM00448">
    <property type="entry name" value="REC"/>
    <property type="match status" value="1"/>
</dbReference>
<keyword evidence="7" id="KW-0812">Transmembrane</keyword>
<comment type="catalytic activity">
    <reaction evidence="1">
        <text>ATP + protein L-histidine = ADP + protein N-phospho-L-histidine.</text>
        <dbReference type="EC" id="2.7.13.3"/>
    </reaction>
</comment>
<dbReference type="InterPro" id="IPR001789">
    <property type="entry name" value="Sig_transdc_resp-reg_receiver"/>
</dbReference>